<dbReference type="EMBL" id="UZVY01000007">
    <property type="protein sequence ID" value="VDR42597.1"/>
    <property type="molecule type" value="Genomic_DNA"/>
</dbReference>
<accession>A0A3P8KY03</accession>
<name>A0A3P8KY03_9BACT</name>
<dbReference type="SUPFAM" id="SSF56784">
    <property type="entry name" value="HAD-like"/>
    <property type="match status" value="1"/>
</dbReference>
<dbReference type="AlphaFoldDB" id="A0A3P8KY03"/>
<evidence type="ECO:0000313" key="2">
    <source>
        <dbReference type="Proteomes" id="UP000280036"/>
    </source>
</evidence>
<dbReference type="InterPro" id="IPR036412">
    <property type="entry name" value="HAD-like_sf"/>
</dbReference>
<evidence type="ECO:0000313" key="1">
    <source>
        <dbReference type="EMBL" id="VDR42597.1"/>
    </source>
</evidence>
<proteinExistence type="predicted"/>
<dbReference type="Proteomes" id="UP000280036">
    <property type="component" value="Unassembled WGS sequence"/>
</dbReference>
<dbReference type="Pfam" id="PF08282">
    <property type="entry name" value="Hydrolase_3"/>
    <property type="match status" value="1"/>
</dbReference>
<sequence>MADASVKGYVGKLVAMDNGTSDLKAIADEIAPNYKNGGLYRYFISPSKSKNRK</sequence>
<reference evidence="1 2" key="1">
    <citation type="submission" date="2018-12" db="EMBL/GenBank/DDBJ databases">
        <authorList>
            <consortium name="Pathogen Informatics"/>
        </authorList>
    </citation>
    <scope>NUCLEOTIDE SEQUENCE [LARGE SCALE GENOMIC DNA]</scope>
    <source>
        <strain evidence="1 2">NCTC10126</strain>
    </source>
</reference>
<gene>
    <name evidence="1" type="ORF">NCTC10126_01124</name>
</gene>
<protein>
    <submittedName>
        <fullName evidence="1">Uncharacterized protein</fullName>
    </submittedName>
</protein>
<organism evidence="1 2">
    <name type="scientific">Mycoplasmopsis caviae</name>
    <dbReference type="NCBI Taxonomy" id="55603"/>
    <lineage>
        <taxon>Bacteria</taxon>
        <taxon>Bacillati</taxon>
        <taxon>Mycoplasmatota</taxon>
        <taxon>Mycoplasmoidales</taxon>
        <taxon>Metamycoplasmataceae</taxon>
        <taxon>Mycoplasmopsis</taxon>
    </lineage>
</organism>